<dbReference type="SMART" id="SM01340">
    <property type="entry name" value="DNA_mis_repair"/>
    <property type="match status" value="1"/>
</dbReference>
<dbReference type="InterPro" id="IPR036890">
    <property type="entry name" value="HATPase_C_sf"/>
</dbReference>
<keyword evidence="2 4" id="KW-0227">DNA damage</keyword>
<dbReference type="GO" id="GO:0016887">
    <property type="term" value="F:ATP hydrolysis activity"/>
    <property type="evidence" value="ECO:0007669"/>
    <property type="project" value="InterPro"/>
</dbReference>
<dbReference type="InterPro" id="IPR042121">
    <property type="entry name" value="MutL_C_regsub"/>
</dbReference>
<dbReference type="AlphaFoldDB" id="A0A212RKU1"/>
<gene>
    <name evidence="4" type="primary">mutL</name>
    <name evidence="7" type="ORF">SAMN02746019_00016830</name>
</gene>
<dbReference type="InterPro" id="IPR014721">
    <property type="entry name" value="Ribsml_uS5_D2-typ_fold_subgr"/>
</dbReference>
<evidence type="ECO:0000313" key="8">
    <source>
        <dbReference type="Proteomes" id="UP000197025"/>
    </source>
</evidence>
<keyword evidence="3 4" id="KW-0234">DNA repair</keyword>
<dbReference type="FunCoup" id="A0A212RKU1">
    <property type="interactions" value="413"/>
</dbReference>
<dbReference type="GO" id="GO:0140664">
    <property type="term" value="F:ATP-dependent DNA damage sensor activity"/>
    <property type="evidence" value="ECO:0007669"/>
    <property type="project" value="InterPro"/>
</dbReference>
<evidence type="ECO:0000256" key="4">
    <source>
        <dbReference type="HAMAP-Rule" id="MF_00149"/>
    </source>
</evidence>
<dbReference type="Gene3D" id="3.30.565.10">
    <property type="entry name" value="Histidine kinase-like ATPase, C-terminal domain"/>
    <property type="match status" value="1"/>
</dbReference>
<dbReference type="NCBIfam" id="TIGR00585">
    <property type="entry name" value="mutl"/>
    <property type="match status" value="1"/>
</dbReference>
<comment type="function">
    <text evidence="4">This protein is involved in the repair of mismatches in DNA. It is required for dam-dependent methyl-directed DNA mismatch repair. May act as a 'molecular matchmaker', a protein that promotes the formation of a stable complex between two or more DNA-binding proteins in an ATP-dependent manner without itself being part of a final effector complex.</text>
</comment>
<dbReference type="InterPro" id="IPR037198">
    <property type="entry name" value="MutL_C_sf"/>
</dbReference>
<evidence type="ECO:0000256" key="2">
    <source>
        <dbReference type="ARBA" id="ARBA00022763"/>
    </source>
</evidence>
<dbReference type="Gene3D" id="3.30.1540.20">
    <property type="entry name" value="MutL, C-terminal domain, dimerisation subdomain"/>
    <property type="match status" value="1"/>
</dbReference>
<evidence type="ECO:0000256" key="3">
    <source>
        <dbReference type="ARBA" id="ARBA00023204"/>
    </source>
</evidence>
<dbReference type="PANTHER" id="PTHR10073:SF12">
    <property type="entry name" value="DNA MISMATCH REPAIR PROTEIN MLH1"/>
    <property type="match status" value="1"/>
</dbReference>
<dbReference type="GO" id="GO:0032300">
    <property type="term" value="C:mismatch repair complex"/>
    <property type="evidence" value="ECO:0007669"/>
    <property type="project" value="InterPro"/>
</dbReference>
<dbReference type="Gene3D" id="3.30.230.10">
    <property type="match status" value="1"/>
</dbReference>
<dbReference type="InterPro" id="IPR002099">
    <property type="entry name" value="MutL/Mlh/PMS"/>
</dbReference>
<dbReference type="Gene3D" id="3.30.1370.100">
    <property type="entry name" value="MutL, C-terminal domain, regulatory subdomain"/>
    <property type="match status" value="1"/>
</dbReference>
<evidence type="ECO:0000313" key="7">
    <source>
        <dbReference type="EMBL" id="SNB72948.1"/>
    </source>
</evidence>
<dbReference type="GO" id="GO:0005524">
    <property type="term" value="F:ATP binding"/>
    <property type="evidence" value="ECO:0007669"/>
    <property type="project" value="InterPro"/>
</dbReference>
<dbReference type="CDD" id="cd00782">
    <property type="entry name" value="MutL_Trans"/>
    <property type="match status" value="1"/>
</dbReference>
<dbReference type="InterPro" id="IPR014790">
    <property type="entry name" value="MutL_C"/>
</dbReference>
<dbReference type="InterPro" id="IPR013507">
    <property type="entry name" value="DNA_mismatch_S5_2-like"/>
</dbReference>
<dbReference type="InterPro" id="IPR042120">
    <property type="entry name" value="MutL_C_dimsub"/>
</dbReference>
<dbReference type="SMART" id="SM00853">
    <property type="entry name" value="MutL_C"/>
    <property type="match status" value="1"/>
</dbReference>
<evidence type="ECO:0000259" key="5">
    <source>
        <dbReference type="SMART" id="SM00853"/>
    </source>
</evidence>
<dbReference type="RefSeq" id="WP_088572122.1">
    <property type="nucleotide sequence ID" value="NZ_FYEK01000066.1"/>
</dbReference>
<dbReference type="GO" id="GO:0006298">
    <property type="term" value="P:mismatch repair"/>
    <property type="evidence" value="ECO:0007669"/>
    <property type="project" value="UniProtKB-UniRule"/>
</dbReference>
<dbReference type="HAMAP" id="MF_00149">
    <property type="entry name" value="DNA_mis_repair"/>
    <property type="match status" value="1"/>
</dbReference>
<keyword evidence="8" id="KW-1185">Reference proteome</keyword>
<dbReference type="InterPro" id="IPR038973">
    <property type="entry name" value="MutL/Mlh/Pms-like"/>
</dbReference>
<comment type="similarity">
    <text evidence="1 4">Belongs to the DNA mismatch repair MutL/HexB family.</text>
</comment>
<dbReference type="EMBL" id="FYEK01000066">
    <property type="protein sequence ID" value="SNB72948.1"/>
    <property type="molecule type" value="Genomic_DNA"/>
</dbReference>
<proteinExistence type="inferred from homology"/>
<name>A0A212RKU1_9CHLR</name>
<organism evidence="7 8">
    <name type="scientific">Thermoflexus hugenholtzii JAD2</name>
    <dbReference type="NCBI Taxonomy" id="877466"/>
    <lineage>
        <taxon>Bacteria</taxon>
        <taxon>Bacillati</taxon>
        <taxon>Chloroflexota</taxon>
        <taxon>Thermoflexia</taxon>
        <taxon>Thermoflexales</taxon>
        <taxon>Thermoflexaceae</taxon>
        <taxon>Thermoflexus</taxon>
    </lineage>
</organism>
<dbReference type="SUPFAM" id="SSF54211">
    <property type="entry name" value="Ribosomal protein S5 domain 2-like"/>
    <property type="match status" value="1"/>
</dbReference>
<sequence length="548" mass="60320">MPAGVSSRIEVLPPEVAARIAAGEVIERPASVVKELIENALDADATAIQVEIREGGFAWIRVADNGTGIPRDQLPLALARFATSKIRSVEDLTRVRTLGFRGEALPSIAAVARVEILTRTAEETEGTRLLAEEGRITMQPAASPVGTAVTVRDLFYNTPARRRFLKSPLREAERVRETVYRYALGYPEVAFRLLVDGREVLIAPPGTARERAALIWGREAAEELIPVFWEAADLRITGLISRPTLGRSSRAFQYFYVNGRPVRSGLLAVALERPYAGRLPPGRYPLAILHIELPPAFVDVNVHPQKAEVRFSQERSVYWGVSRAVETALSGFPSPEIPPGFWPGGMPELPARPLAEPLEGYRPASRWRALGQLFRSYILAQSEEGLIVVDQHAAHEQVLFERLWSGSSPVALPTPAVLSFSAREAERLEAELDGIRSLGFDIEPFGGNAFVIRAVPAPLSGQPVEGLLSAILEELQATRRDAGDLRERLAMRLACTAAVKAGDGLSPEEMQALLDALQEAWSPSTCPHGRPAWFLLDREEIERRFLRR</sequence>
<evidence type="ECO:0000259" key="6">
    <source>
        <dbReference type="SMART" id="SM01340"/>
    </source>
</evidence>
<dbReference type="CDD" id="cd16926">
    <property type="entry name" value="HATPase_MutL-MLH-PMS-like"/>
    <property type="match status" value="1"/>
</dbReference>
<reference evidence="8" key="1">
    <citation type="submission" date="2017-06" db="EMBL/GenBank/DDBJ databases">
        <authorList>
            <person name="Varghese N."/>
            <person name="Submissions S."/>
        </authorList>
    </citation>
    <scope>NUCLEOTIDE SEQUENCE [LARGE SCALE GENOMIC DNA]</scope>
    <source>
        <strain evidence="8">JAD2</strain>
    </source>
</reference>
<dbReference type="InterPro" id="IPR020568">
    <property type="entry name" value="Ribosomal_Su5_D2-typ_SF"/>
</dbReference>
<dbReference type="InterPro" id="IPR014762">
    <property type="entry name" value="DNA_mismatch_repair_CS"/>
</dbReference>
<feature type="domain" description="DNA mismatch repair protein S5" evidence="6">
    <location>
        <begin position="212"/>
        <end position="330"/>
    </location>
</feature>
<dbReference type="SUPFAM" id="SSF55874">
    <property type="entry name" value="ATPase domain of HSP90 chaperone/DNA topoisomerase II/histidine kinase"/>
    <property type="match status" value="1"/>
</dbReference>
<dbReference type="GO" id="GO:0030983">
    <property type="term" value="F:mismatched DNA binding"/>
    <property type="evidence" value="ECO:0007669"/>
    <property type="project" value="InterPro"/>
</dbReference>
<protein>
    <recommendedName>
        <fullName evidence="4">DNA mismatch repair protein MutL</fullName>
    </recommendedName>
</protein>
<dbReference type="Pfam" id="PF01119">
    <property type="entry name" value="DNA_mis_repair"/>
    <property type="match status" value="1"/>
</dbReference>
<dbReference type="Pfam" id="PF08676">
    <property type="entry name" value="MutL_C"/>
    <property type="match status" value="1"/>
</dbReference>
<dbReference type="InterPro" id="IPR003594">
    <property type="entry name" value="HATPase_dom"/>
</dbReference>
<dbReference type="InterPro" id="IPR020667">
    <property type="entry name" value="DNA_mismatch_repair_MutL"/>
</dbReference>
<dbReference type="Pfam" id="PF02518">
    <property type="entry name" value="HATPase_c"/>
    <property type="match status" value="1"/>
</dbReference>
<dbReference type="SUPFAM" id="SSF118116">
    <property type="entry name" value="DNA mismatch repair protein MutL"/>
    <property type="match status" value="1"/>
</dbReference>
<dbReference type="PROSITE" id="PS00058">
    <property type="entry name" value="DNA_MISMATCH_REPAIR_1"/>
    <property type="match status" value="1"/>
</dbReference>
<dbReference type="Proteomes" id="UP000197025">
    <property type="component" value="Unassembled WGS sequence"/>
</dbReference>
<dbReference type="PANTHER" id="PTHR10073">
    <property type="entry name" value="DNA MISMATCH REPAIR PROTEIN MLH, PMS, MUTL"/>
    <property type="match status" value="1"/>
</dbReference>
<dbReference type="OrthoDB" id="9763467at2"/>
<feature type="domain" description="MutL C-terminal dimerisation" evidence="5">
    <location>
        <begin position="369"/>
        <end position="505"/>
    </location>
</feature>
<accession>A0A212RKU1</accession>
<evidence type="ECO:0000256" key="1">
    <source>
        <dbReference type="ARBA" id="ARBA00006082"/>
    </source>
</evidence>
<dbReference type="FunFam" id="3.30.565.10:FF:000003">
    <property type="entry name" value="DNA mismatch repair endonuclease MutL"/>
    <property type="match status" value="1"/>
</dbReference>
<dbReference type="InParanoid" id="A0A212RKU1"/>